<evidence type="ECO:0000256" key="3">
    <source>
        <dbReference type="ARBA" id="ARBA00022643"/>
    </source>
</evidence>
<dbReference type="PANTHER" id="PTHR43425">
    <property type="entry name" value="OXYGEN-INSENSITIVE NADPH NITROREDUCTASE"/>
    <property type="match status" value="1"/>
</dbReference>
<proteinExistence type="inferred from homology"/>
<dbReference type="AlphaFoldDB" id="A0AAU8G8B5"/>
<keyword evidence="2 5" id="KW-0285">Flavoprotein</keyword>
<organism evidence="7">
    <name type="scientific">Dehalogenimonas sp. 4OHTPN</name>
    <dbReference type="NCBI Taxonomy" id="3166643"/>
    <lineage>
        <taxon>Bacteria</taxon>
        <taxon>Bacillati</taxon>
        <taxon>Chloroflexota</taxon>
        <taxon>Dehalococcoidia</taxon>
        <taxon>Dehalococcoidales</taxon>
        <taxon>Dehalococcoidaceae</taxon>
        <taxon>Dehalogenimonas</taxon>
    </lineage>
</organism>
<gene>
    <name evidence="7" type="ORF">ABV300_08355</name>
</gene>
<dbReference type="InterPro" id="IPR000415">
    <property type="entry name" value="Nitroreductase-like"/>
</dbReference>
<evidence type="ECO:0000259" key="6">
    <source>
        <dbReference type="Pfam" id="PF00881"/>
    </source>
</evidence>
<dbReference type="Pfam" id="PF00881">
    <property type="entry name" value="Nitroreductase"/>
    <property type="match status" value="1"/>
</dbReference>
<accession>A0AAU8G8B5</accession>
<dbReference type="SUPFAM" id="SSF55469">
    <property type="entry name" value="FMN-dependent nitroreductase-like"/>
    <property type="match status" value="1"/>
</dbReference>
<feature type="domain" description="Nitroreductase" evidence="6">
    <location>
        <begin position="10"/>
        <end position="174"/>
    </location>
</feature>
<dbReference type="PIRSF" id="PIRSF005426">
    <property type="entry name" value="Frp"/>
    <property type="match status" value="1"/>
</dbReference>
<dbReference type="Gene3D" id="3.40.109.10">
    <property type="entry name" value="NADH Oxidase"/>
    <property type="match status" value="1"/>
</dbReference>
<evidence type="ECO:0000256" key="1">
    <source>
        <dbReference type="ARBA" id="ARBA00008366"/>
    </source>
</evidence>
<keyword evidence="3 5" id="KW-0288">FMN</keyword>
<name>A0AAU8G8B5_9CHLR</name>
<evidence type="ECO:0000256" key="5">
    <source>
        <dbReference type="PIRNR" id="PIRNR005426"/>
    </source>
</evidence>
<dbReference type="PANTHER" id="PTHR43425:SF2">
    <property type="entry name" value="OXYGEN-INSENSITIVE NADPH NITROREDUCTASE"/>
    <property type="match status" value="1"/>
</dbReference>
<evidence type="ECO:0000313" key="7">
    <source>
        <dbReference type="EMBL" id="XCH33149.1"/>
    </source>
</evidence>
<dbReference type="InterPro" id="IPR029479">
    <property type="entry name" value="Nitroreductase"/>
</dbReference>
<evidence type="ECO:0000256" key="4">
    <source>
        <dbReference type="ARBA" id="ARBA00023002"/>
    </source>
</evidence>
<evidence type="ECO:0000256" key="2">
    <source>
        <dbReference type="ARBA" id="ARBA00022630"/>
    </source>
</evidence>
<sequence length="259" mass="29078">MPMNETLQLIHNRRSVRAYSPKPVTRSDKDAILAAAFRAPTAGNLMLYSIIEVEDQAIKDRLAVSCDHQPFIARAPYVLLFLADLQRWWDYFIKCQAPQRAEADGLPNRKPQTGDLLLACCDALISAQTAVIAAESLGIGSCYIGNVLEQYETHRETFGLPPYTLPVTMLCFGYPTEAAAKRKLTSRFPRESIVNKDRYRQLDAAALENCFHDMENAFRGTAGAGRYENAGQEIYCRKFAAGFSLELNRSVGKMLENWK</sequence>
<keyword evidence="5" id="KW-0521">NADP</keyword>
<reference evidence="7" key="1">
    <citation type="submission" date="2024-06" db="EMBL/GenBank/DDBJ databases">
        <title>A Novel Isolate, Dehalogenimonas sp. Strain 4OHTPN, Dechlorinates Aromatic 4 Hydroxy chlorothalonil by a Novel Reductive Dehalogenase.</title>
        <authorList>
            <person name="Liu G."/>
        </authorList>
    </citation>
    <scope>NUCLEOTIDE SEQUENCE</scope>
    <source>
        <strain evidence="7">4OHTPN</strain>
    </source>
</reference>
<comment type="similarity">
    <text evidence="1 5">Belongs to the flavin oxidoreductase frp family.</text>
</comment>
<protein>
    <submittedName>
        <fullName evidence="7">Nitroreductase family protein</fullName>
    </submittedName>
</protein>
<dbReference type="RefSeq" id="WP_353714396.1">
    <property type="nucleotide sequence ID" value="NZ_CP159307.1"/>
</dbReference>
<dbReference type="GO" id="GO:0016491">
    <property type="term" value="F:oxidoreductase activity"/>
    <property type="evidence" value="ECO:0007669"/>
    <property type="project" value="UniProtKB-UniRule"/>
</dbReference>
<dbReference type="InterPro" id="IPR016446">
    <property type="entry name" value="Flavin_OxRdtase_Frp"/>
</dbReference>
<dbReference type="EMBL" id="CP159307">
    <property type="protein sequence ID" value="XCH33149.1"/>
    <property type="molecule type" value="Genomic_DNA"/>
</dbReference>
<keyword evidence="4 5" id="KW-0560">Oxidoreductase</keyword>